<dbReference type="InterPro" id="IPR029055">
    <property type="entry name" value="Ntn_hydrolases_N"/>
</dbReference>
<comment type="similarity">
    <text evidence="1">Belongs to the peptidase C59 family.</text>
</comment>
<dbReference type="Gene3D" id="3.60.60.10">
    <property type="entry name" value="Penicillin V Acylase, Chain A"/>
    <property type="match status" value="1"/>
</dbReference>
<name>A0A2A4YFP6_UNCAE</name>
<dbReference type="Proteomes" id="UP000217838">
    <property type="component" value="Unassembled WGS sequence"/>
</dbReference>
<keyword evidence="2 4" id="KW-0378">Hydrolase</keyword>
<evidence type="ECO:0000256" key="1">
    <source>
        <dbReference type="ARBA" id="ARBA00006625"/>
    </source>
</evidence>
<feature type="domain" description="Choloylglycine hydrolase/NAAA C-terminal" evidence="3">
    <location>
        <begin position="23"/>
        <end position="258"/>
    </location>
</feature>
<dbReference type="EMBL" id="NVUU01000059">
    <property type="protein sequence ID" value="PCI93544.1"/>
    <property type="molecule type" value="Genomic_DNA"/>
</dbReference>
<dbReference type="PANTHER" id="PTHR35527:SF2">
    <property type="entry name" value="HYDROLASE"/>
    <property type="match status" value="1"/>
</dbReference>
<proteinExistence type="inferred from homology"/>
<reference evidence="5" key="1">
    <citation type="submission" date="2017-08" db="EMBL/GenBank/DDBJ databases">
        <title>A dynamic microbial community with high functional redundancy inhabits the cold, oxic subseafloor aquifer.</title>
        <authorList>
            <person name="Tully B.J."/>
            <person name="Wheat C.G."/>
            <person name="Glazer B.T."/>
            <person name="Huber J.A."/>
        </authorList>
    </citation>
    <scope>NUCLEOTIDE SEQUENCE [LARGE SCALE GENOMIC DNA]</scope>
</reference>
<dbReference type="GO" id="GO:0016787">
    <property type="term" value="F:hydrolase activity"/>
    <property type="evidence" value="ECO:0007669"/>
    <property type="project" value="UniProtKB-KW"/>
</dbReference>
<evidence type="ECO:0000259" key="3">
    <source>
        <dbReference type="Pfam" id="PF02275"/>
    </source>
</evidence>
<dbReference type="InterPro" id="IPR052193">
    <property type="entry name" value="Peptidase_C59"/>
</dbReference>
<dbReference type="SUPFAM" id="SSF56235">
    <property type="entry name" value="N-terminal nucleophile aminohydrolases (Ntn hydrolases)"/>
    <property type="match status" value="1"/>
</dbReference>
<comment type="caution">
    <text evidence="4">The sequence shown here is derived from an EMBL/GenBank/DDBJ whole genome shotgun (WGS) entry which is preliminary data.</text>
</comment>
<sequence length="264" mass="29064">MIHNTVLIFLISFQLFVSGITACTGILLRAKDNSIVTGRTVEFGVDIKMSVAVIPRNFQFVGNTPKGKGMAYKAKYATFGIYCFDVKKLMDGMNEKGLVAAAFYFPGYAEYAHITTENQSKALSPVEFPNWILTQFATVEEVKAGLSSVVIAPTILDSWGSTPPPMHYVVYDRHGKSIVIEPINGKLVVSENVVGVITNSPTFDWHLTNLRNYINLTPFNVDPLHLRGLKLAPFGQGSGMRGLPGDFTPPSRFVRAAVFCHRTV</sequence>
<protein>
    <submittedName>
        <fullName evidence="4">Choloylglycine hydrolase</fullName>
    </submittedName>
</protein>
<gene>
    <name evidence="4" type="ORF">COB11_05170</name>
</gene>
<evidence type="ECO:0000256" key="2">
    <source>
        <dbReference type="ARBA" id="ARBA00022801"/>
    </source>
</evidence>
<evidence type="ECO:0000313" key="5">
    <source>
        <dbReference type="Proteomes" id="UP000217838"/>
    </source>
</evidence>
<dbReference type="AlphaFoldDB" id="A0A2A4YFP6"/>
<dbReference type="InterPro" id="IPR029132">
    <property type="entry name" value="CBAH/NAAA_C"/>
</dbReference>
<evidence type="ECO:0000313" key="4">
    <source>
        <dbReference type="EMBL" id="PCI93544.1"/>
    </source>
</evidence>
<dbReference type="Pfam" id="PF02275">
    <property type="entry name" value="CBAH"/>
    <property type="match status" value="1"/>
</dbReference>
<accession>A0A2A4YFP6</accession>
<organism evidence="4 5">
    <name type="scientific">Aerophobetes bacterium</name>
    <dbReference type="NCBI Taxonomy" id="2030807"/>
    <lineage>
        <taxon>Bacteria</taxon>
        <taxon>Candidatus Aerophobota</taxon>
    </lineage>
</organism>
<dbReference type="PANTHER" id="PTHR35527">
    <property type="entry name" value="CHOLOYLGLYCINE HYDROLASE"/>
    <property type="match status" value="1"/>
</dbReference>